<evidence type="ECO:0000256" key="1">
    <source>
        <dbReference type="ARBA" id="ARBA00004586"/>
    </source>
</evidence>
<keyword evidence="5" id="KW-1133">Transmembrane helix</keyword>
<dbReference type="EMBL" id="CP097502">
    <property type="protein sequence ID" value="URD76893.1"/>
    <property type="molecule type" value="Genomic_DNA"/>
</dbReference>
<evidence type="ECO:0000256" key="6">
    <source>
        <dbReference type="ARBA" id="ARBA00023136"/>
    </source>
</evidence>
<keyword evidence="6" id="KW-0472">Membrane</keyword>
<feature type="compositionally biased region" description="Pro residues" evidence="7">
    <location>
        <begin position="118"/>
        <end position="129"/>
    </location>
</feature>
<sequence>MAGDGRREFHRSALRDIAGEKGRGLMKTAVALTPTTASSRTRSASGDRSEARGGGGDSCYFPGCRKDTNCHCDICLASIHATRDLVPSLSSKPKARAAASPVPFLTDSPPPLPRPALAVTPPPTPPIRPSPRSRPAEKKAIVEKQRCRRLGYPVIRFLVGLFSLWAADSGFSAVVSKSFSPVMTPEAVAQAGEKSRVLGHDLKGRLELLQQQVEKLVGGRVSNCSSTDSYWEMNQGGHFLFQWRCVIYKSMAEKVSVWGSPLRTTGLLASGASPRSITILSGKITEWPDDGKLLSTMRTSSSSSWRYEKWRSAALHLDANTWVLEYERNALLEGPGLIPAARELLRLRVWKKVTNLGLRPSLRRLLRGEEEMTSPT</sequence>
<keyword evidence="4" id="KW-0256">Endoplasmic reticulum</keyword>
<keyword evidence="8" id="KW-0675">Receptor</keyword>
<name>A0A9E7EJA4_9LILI</name>
<evidence type="ECO:0000313" key="8">
    <source>
        <dbReference type="EMBL" id="URD76893.1"/>
    </source>
</evidence>
<dbReference type="Proteomes" id="UP001055439">
    <property type="component" value="Chromosome 1"/>
</dbReference>
<protein>
    <submittedName>
        <fullName evidence="8">ERG2 and Sigma1 receptor like protein</fullName>
    </submittedName>
</protein>
<dbReference type="InterPro" id="IPR006716">
    <property type="entry name" value="ERG2_sigma1_rcpt-like"/>
</dbReference>
<dbReference type="AlphaFoldDB" id="A0A9E7EJA4"/>
<evidence type="ECO:0000256" key="4">
    <source>
        <dbReference type="ARBA" id="ARBA00022824"/>
    </source>
</evidence>
<dbReference type="OrthoDB" id="347124at2759"/>
<comment type="similarity">
    <text evidence="2">Belongs to the ERG2 family.</text>
</comment>
<proteinExistence type="inferred from homology"/>
<evidence type="ECO:0000256" key="2">
    <source>
        <dbReference type="ARBA" id="ARBA00007141"/>
    </source>
</evidence>
<reference evidence="8" key="1">
    <citation type="submission" date="2022-05" db="EMBL/GenBank/DDBJ databases">
        <title>The Musa troglodytarum L. genome provides insights into the mechanism of non-climacteric behaviour and enrichment of carotenoids.</title>
        <authorList>
            <person name="Wang J."/>
        </authorList>
    </citation>
    <scope>NUCLEOTIDE SEQUENCE</scope>
    <source>
        <tissue evidence="8">Leaf</tissue>
    </source>
</reference>
<dbReference type="PANTHER" id="PTHR10868">
    <property type="entry name" value="SIGMA 1-TYPE OPIOID RECEPTOR-RELATED"/>
    <property type="match status" value="1"/>
</dbReference>
<evidence type="ECO:0000256" key="3">
    <source>
        <dbReference type="ARBA" id="ARBA00022692"/>
    </source>
</evidence>
<organism evidence="8 9">
    <name type="scientific">Musa troglodytarum</name>
    <name type="common">fe'i banana</name>
    <dbReference type="NCBI Taxonomy" id="320322"/>
    <lineage>
        <taxon>Eukaryota</taxon>
        <taxon>Viridiplantae</taxon>
        <taxon>Streptophyta</taxon>
        <taxon>Embryophyta</taxon>
        <taxon>Tracheophyta</taxon>
        <taxon>Spermatophyta</taxon>
        <taxon>Magnoliopsida</taxon>
        <taxon>Liliopsida</taxon>
        <taxon>Zingiberales</taxon>
        <taxon>Musaceae</taxon>
        <taxon>Musa</taxon>
    </lineage>
</organism>
<gene>
    <name evidence="8" type="ORF">MUK42_25915</name>
</gene>
<evidence type="ECO:0000256" key="7">
    <source>
        <dbReference type="SAM" id="MobiDB-lite"/>
    </source>
</evidence>
<feature type="region of interest" description="Disordered" evidence="7">
    <location>
        <begin position="118"/>
        <end position="138"/>
    </location>
</feature>
<evidence type="ECO:0000256" key="5">
    <source>
        <dbReference type="ARBA" id="ARBA00022989"/>
    </source>
</evidence>
<feature type="region of interest" description="Disordered" evidence="7">
    <location>
        <begin position="25"/>
        <end position="58"/>
    </location>
</feature>
<feature type="compositionally biased region" description="Low complexity" evidence="7">
    <location>
        <begin position="33"/>
        <end position="44"/>
    </location>
</feature>
<dbReference type="PANTHER" id="PTHR10868:SF1">
    <property type="entry name" value="SIGMA NON-OPIOID INTRACELLULAR RECEPTOR 1"/>
    <property type="match status" value="1"/>
</dbReference>
<accession>A0A9E7EJA4</accession>
<dbReference type="GO" id="GO:0005789">
    <property type="term" value="C:endoplasmic reticulum membrane"/>
    <property type="evidence" value="ECO:0007669"/>
    <property type="project" value="UniProtKB-SubCell"/>
</dbReference>
<evidence type="ECO:0000313" key="9">
    <source>
        <dbReference type="Proteomes" id="UP001055439"/>
    </source>
</evidence>
<keyword evidence="9" id="KW-1185">Reference proteome</keyword>
<comment type="subcellular location">
    <subcellularLocation>
        <location evidence="1">Endoplasmic reticulum membrane</location>
    </subcellularLocation>
</comment>
<keyword evidence="3" id="KW-0812">Transmembrane</keyword>